<name>A0ABR2K7K7_9EUKA</name>
<proteinExistence type="predicted"/>
<evidence type="ECO:0000313" key="2">
    <source>
        <dbReference type="Proteomes" id="UP001470230"/>
    </source>
</evidence>
<sequence length="402" mass="48174">MTQSDFDTKFENYINQKKELYDFLLEYIENEEEDDYIFQNFIKYVEDSELLKDHEETKLLLRLILQISKYHYRTANFCGKIERILSQYQKEIKQTFSNLEIFEIFKNNKRILLFLLEKEIIKTDEEIIQKLIKKVDKNGTKYCHFFYPEIESFWKETNPSKVESIKQEIIEIDPNIFLNFEAKRKLGENENYLCSLIRDDIIDDFISHVTRSNMKLTSKIKVSIFETNSYLIQHETTLIEYAAFYGSIQIFQYLKISGVSLTPVLWFYVIHGNNAEMFHLLEENHVSTIFHGSYSKCLQAAIQFHNKNVVNYVIDNVIKDVDLSQEEFNTYDENRLNYCFHYINFAYFPTQNDNSFILFYLCQYDYYNLVTIFVENEKVDLNETISAISSLYILSLFYSSFF</sequence>
<dbReference type="SUPFAM" id="SSF48403">
    <property type="entry name" value="Ankyrin repeat"/>
    <property type="match status" value="1"/>
</dbReference>
<comment type="caution">
    <text evidence="1">The sequence shown here is derived from an EMBL/GenBank/DDBJ whole genome shotgun (WGS) entry which is preliminary data.</text>
</comment>
<dbReference type="InterPro" id="IPR016024">
    <property type="entry name" value="ARM-type_fold"/>
</dbReference>
<reference evidence="1 2" key="1">
    <citation type="submission" date="2024-04" db="EMBL/GenBank/DDBJ databases">
        <title>Tritrichomonas musculus Genome.</title>
        <authorList>
            <person name="Alves-Ferreira E."/>
            <person name="Grigg M."/>
            <person name="Lorenzi H."/>
            <person name="Galac M."/>
        </authorList>
    </citation>
    <scope>NUCLEOTIDE SEQUENCE [LARGE SCALE GENOMIC DNA]</scope>
    <source>
        <strain evidence="1 2">EAF2021</strain>
    </source>
</reference>
<dbReference type="InterPro" id="IPR036770">
    <property type="entry name" value="Ankyrin_rpt-contain_sf"/>
</dbReference>
<dbReference type="PANTHER" id="PTHR24159">
    <property type="match status" value="1"/>
</dbReference>
<evidence type="ECO:0000313" key="1">
    <source>
        <dbReference type="EMBL" id="KAK8886902.1"/>
    </source>
</evidence>
<dbReference type="Proteomes" id="UP001470230">
    <property type="component" value="Unassembled WGS sequence"/>
</dbReference>
<dbReference type="SUPFAM" id="SSF48371">
    <property type="entry name" value="ARM repeat"/>
    <property type="match status" value="1"/>
</dbReference>
<accession>A0ABR2K7K7</accession>
<keyword evidence="2" id="KW-1185">Reference proteome</keyword>
<organism evidence="1 2">
    <name type="scientific">Tritrichomonas musculus</name>
    <dbReference type="NCBI Taxonomy" id="1915356"/>
    <lineage>
        <taxon>Eukaryota</taxon>
        <taxon>Metamonada</taxon>
        <taxon>Parabasalia</taxon>
        <taxon>Tritrichomonadida</taxon>
        <taxon>Tritrichomonadidae</taxon>
        <taxon>Tritrichomonas</taxon>
    </lineage>
</organism>
<dbReference type="EMBL" id="JAPFFF010000006">
    <property type="protein sequence ID" value="KAK8886902.1"/>
    <property type="molecule type" value="Genomic_DNA"/>
</dbReference>
<evidence type="ECO:0008006" key="3">
    <source>
        <dbReference type="Google" id="ProtNLM"/>
    </source>
</evidence>
<protein>
    <recommendedName>
        <fullName evidence="3">DUF3447 domain-containing protein</fullName>
    </recommendedName>
</protein>
<dbReference type="PANTHER" id="PTHR24159:SF5">
    <property type="entry name" value="ANK_REP_REGION DOMAIN-CONTAINING PROTEIN"/>
    <property type="match status" value="1"/>
</dbReference>
<gene>
    <name evidence="1" type="ORF">M9Y10_037935</name>
</gene>